<dbReference type="Gene3D" id="1.20.1280.50">
    <property type="match status" value="1"/>
</dbReference>
<protein>
    <submittedName>
        <fullName evidence="4">Uncharacterized F-box protein (inferred by orthology to a C. elegans protein)</fullName>
    </submittedName>
</protein>
<evidence type="ECO:0000313" key="3">
    <source>
        <dbReference type="Proteomes" id="UP000271162"/>
    </source>
</evidence>
<reference evidence="4" key="1">
    <citation type="submission" date="2017-02" db="UniProtKB">
        <authorList>
            <consortium name="WormBaseParasite"/>
        </authorList>
    </citation>
    <scope>IDENTIFICATION</scope>
</reference>
<dbReference type="InterPro" id="IPR001810">
    <property type="entry name" value="F-box_dom"/>
</dbReference>
<dbReference type="EMBL" id="UYSL01021691">
    <property type="protein sequence ID" value="VDL78922.1"/>
    <property type="molecule type" value="Genomic_DNA"/>
</dbReference>
<dbReference type="SUPFAM" id="SSF81383">
    <property type="entry name" value="F-box domain"/>
    <property type="match status" value="1"/>
</dbReference>
<evidence type="ECO:0000313" key="2">
    <source>
        <dbReference type="EMBL" id="VDL78922.1"/>
    </source>
</evidence>
<dbReference type="OMA" id="AKNITMR"/>
<feature type="domain" description="F-box" evidence="1">
    <location>
        <begin position="16"/>
        <end position="64"/>
    </location>
</feature>
<organism evidence="4">
    <name type="scientific">Nippostrongylus brasiliensis</name>
    <name type="common">Rat hookworm</name>
    <dbReference type="NCBI Taxonomy" id="27835"/>
    <lineage>
        <taxon>Eukaryota</taxon>
        <taxon>Metazoa</taxon>
        <taxon>Ecdysozoa</taxon>
        <taxon>Nematoda</taxon>
        <taxon>Chromadorea</taxon>
        <taxon>Rhabditida</taxon>
        <taxon>Rhabditina</taxon>
        <taxon>Rhabditomorpha</taxon>
        <taxon>Strongyloidea</taxon>
        <taxon>Heligmosomidae</taxon>
        <taxon>Nippostrongylus</taxon>
    </lineage>
</organism>
<sequence>MCSSTIYRSRKTMRFRRIIPNLPDVVLRRIFDFLSYKQLCKAEAVCRRWQTIVLSMMRRNIQEMIVEPFGSATPSVHQVIAFRRLSISCRSDALDFIAGVIRRSRLAIIRMTTDLEFLANLANVYVNKDERRKYFSNVEELWLLVVDCNDDVTDRFLAIEDNLFSEILSLTVQVHLRTGTYANTARVINAFVAKHPKAVFRLEIHADKSSMIVDQLRELPPVSLRQVKIICTEFELPAFRISSLYDVMKERDIKAKAIGFRDWTLLFDGATPISPHPLDTLRISSCIVDSVDDFIKSLKLTAQQKVEISSFYTFA</sequence>
<dbReference type="InterPro" id="IPR036047">
    <property type="entry name" value="F-box-like_dom_sf"/>
</dbReference>
<dbReference type="Pfam" id="PF12937">
    <property type="entry name" value="F-box-like"/>
    <property type="match status" value="1"/>
</dbReference>
<keyword evidence="3" id="KW-1185">Reference proteome</keyword>
<accession>A0A0N4YF19</accession>
<dbReference type="AlphaFoldDB" id="A0A0N4YF19"/>
<dbReference type="SMART" id="SM00256">
    <property type="entry name" value="FBOX"/>
    <property type="match status" value="1"/>
</dbReference>
<gene>
    <name evidence="2" type="ORF">NBR_LOCUS15328</name>
</gene>
<dbReference type="WBParaSite" id="NBR_0001532701-mRNA-1">
    <property type="protein sequence ID" value="NBR_0001532701-mRNA-1"/>
    <property type="gene ID" value="NBR_0001532701"/>
</dbReference>
<evidence type="ECO:0000259" key="1">
    <source>
        <dbReference type="PROSITE" id="PS50181"/>
    </source>
</evidence>
<dbReference type="Proteomes" id="UP000271162">
    <property type="component" value="Unassembled WGS sequence"/>
</dbReference>
<name>A0A0N4YF19_NIPBR</name>
<proteinExistence type="predicted"/>
<dbReference type="PROSITE" id="PS50181">
    <property type="entry name" value="FBOX"/>
    <property type="match status" value="1"/>
</dbReference>
<evidence type="ECO:0000313" key="4">
    <source>
        <dbReference type="WBParaSite" id="NBR_0001532701-mRNA-1"/>
    </source>
</evidence>
<reference evidence="2 3" key="2">
    <citation type="submission" date="2018-11" db="EMBL/GenBank/DDBJ databases">
        <authorList>
            <consortium name="Pathogen Informatics"/>
        </authorList>
    </citation>
    <scope>NUCLEOTIDE SEQUENCE [LARGE SCALE GENOMIC DNA]</scope>
</reference>